<dbReference type="Proteomes" id="UP001219934">
    <property type="component" value="Unassembled WGS sequence"/>
</dbReference>
<evidence type="ECO:0000256" key="1">
    <source>
        <dbReference type="SAM" id="MobiDB-lite"/>
    </source>
</evidence>
<name>A0AAD6FUC2_9TELE</name>
<protein>
    <submittedName>
        <fullName evidence="2">Uncharacterized protein</fullName>
    </submittedName>
</protein>
<keyword evidence="3" id="KW-1185">Reference proteome</keyword>
<proteinExistence type="predicted"/>
<sequence length="76" mass="8409">MITRTVNFDNYQGIVSFVNLSVHWKLLMKKRVGASEEDDATIAISDNDGEEETPLSLPPVWLEYTPPAEDTSTPAG</sequence>
<reference evidence="2" key="1">
    <citation type="submission" date="2022-11" db="EMBL/GenBank/DDBJ databases">
        <title>Chromosome-level genome of Pogonophryne albipinna.</title>
        <authorList>
            <person name="Jo E."/>
        </authorList>
    </citation>
    <scope>NUCLEOTIDE SEQUENCE</scope>
    <source>
        <strain evidence="2">SGF0006</strain>
        <tissue evidence="2">Muscle</tissue>
    </source>
</reference>
<comment type="caution">
    <text evidence="2">The sequence shown here is derived from an EMBL/GenBank/DDBJ whole genome shotgun (WGS) entry which is preliminary data.</text>
</comment>
<evidence type="ECO:0000313" key="2">
    <source>
        <dbReference type="EMBL" id="KAJ4945783.1"/>
    </source>
</evidence>
<dbReference type="AlphaFoldDB" id="A0AAD6FUC2"/>
<feature type="region of interest" description="Disordered" evidence="1">
    <location>
        <begin position="34"/>
        <end position="76"/>
    </location>
</feature>
<evidence type="ECO:0000313" key="3">
    <source>
        <dbReference type="Proteomes" id="UP001219934"/>
    </source>
</evidence>
<organism evidence="2 3">
    <name type="scientific">Pogonophryne albipinna</name>
    <dbReference type="NCBI Taxonomy" id="1090488"/>
    <lineage>
        <taxon>Eukaryota</taxon>
        <taxon>Metazoa</taxon>
        <taxon>Chordata</taxon>
        <taxon>Craniata</taxon>
        <taxon>Vertebrata</taxon>
        <taxon>Euteleostomi</taxon>
        <taxon>Actinopterygii</taxon>
        <taxon>Neopterygii</taxon>
        <taxon>Teleostei</taxon>
        <taxon>Neoteleostei</taxon>
        <taxon>Acanthomorphata</taxon>
        <taxon>Eupercaria</taxon>
        <taxon>Perciformes</taxon>
        <taxon>Notothenioidei</taxon>
        <taxon>Pogonophryne</taxon>
    </lineage>
</organism>
<dbReference type="EMBL" id="JAPTMU010000003">
    <property type="protein sequence ID" value="KAJ4945783.1"/>
    <property type="molecule type" value="Genomic_DNA"/>
</dbReference>
<accession>A0AAD6FUC2</accession>
<gene>
    <name evidence="2" type="ORF">JOQ06_023461</name>
</gene>